<organism evidence="1 2">
    <name type="scientific">Podospora australis</name>
    <dbReference type="NCBI Taxonomy" id="1536484"/>
    <lineage>
        <taxon>Eukaryota</taxon>
        <taxon>Fungi</taxon>
        <taxon>Dikarya</taxon>
        <taxon>Ascomycota</taxon>
        <taxon>Pezizomycotina</taxon>
        <taxon>Sordariomycetes</taxon>
        <taxon>Sordariomycetidae</taxon>
        <taxon>Sordariales</taxon>
        <taxon>Podosporaceae</taxon>
        <taxon>Podospora</taxon>
    </lineage>
</organism>
<evidence type="ECO:0000313" key="1">
    <source>
        <dbReference type="EMBL" id="KAK4185206.1"/>
    </source>
</evidence>
<dbReference type="Proteomes" id="UP001302126">
    <property type="component" value="Unassembled WGS sequence"/>
</dbReference>
<evidence type="ECO:0000313" key="2">
    <source>
        <dbReference type="Proteomes" id="UP001302126"/>
    </source>
</evidence>
<dbReference type="AlphaFoldDB" id="A0AAN6WPP6"/>
<dbReference type="EMBL" id="MU864457">
    <property type="protein sequence ID" value="KAK4185206.1"/>
    <property type="molecule type" value="Genomic_DNA"/>
</dbReference>
<protein>
    <submittedName>
        <fullName evidence="1">Uncharacterized protein</fullName>
    </submittedName>
</protein>
<sequence length="161" mass="17807">MIRITTAAITKGLILTFGTNPFQGVSTLPTAQEAEVVYDEIATNATDLDYVGPSGPLEKRQSIQMVKYCEHAHFGGRCRSPVGDWDVCNTVPAEYNDIISFIIKLSPSTVDCCTWYEHSNCGGSSYPRHYDDDLGSHTGWWNDRISSWRCRSPKYCGGGDG</sequence>
<comment type="caution">
    <text evidence="1">The sequence shown here is derived from an EMBL/GenBank/DDBJ whole genome shotgun (WGS) entry which is preliminary data.</text>
</comment>
<reference evidence="1" key="2">
    <citation type="submission" date="2023-05" db="EMBL/GenBank/DDBJ databases">
        <authorList>
            <consortium name="Lawrence Berkeley National Laboratory"/>
            <person name="Steindorff A."/>
            <person name="Hensen N."/>
            <person name="Bonometti L."/>
            <person name="Westerberg I."/>
            <person name="Brannstrom I.O."/>
            <person name="Guillou S."/>
            <person name="Cros-Aarteil S."/>
            <person name="Calhoun S."/>
            <person name="Haridas S."/>
            <person name="Kuo A."/>
            <person name="Mondo S."/>
            <person name="Pangilinan J."/>
            <person name="Riley R."/>
            <person name="Labutti K."/>
            <person name="Andreopoulos B."/>
            <person name="Lipzen A."/>
            <person name="Chen C."/>
            <person name="Yanf M."/>
            <person name="Daum C."/>
            <person name="Ng V."/>
            <person name="Clum A."/>
            <person name="Ohm R."/>
            <person name="Martin F."/>
            <person name="Silar P."/>
            <person name="Natvig D."/>
            <person name="Lalanne C."/>
            <person name="Gautier V."/>
            <person name="Ament-Velasquez S.L."/>
            <person name="Kruys A."/>
            <person name="Hutchinson M.I."/>
            <person name="Powell A.J."/>
            <person name="Barry K."/>
            <person name="Miller A.N."/>
            <person name="Grigoriev I.V."/>
            <person name="Debuchy R."/>
            <person name="Gladieux P."/>
            <person name="Thoren M.H."/>
            <person name="Johannesson H."/>
        </authorList>
    </citation>
    <scope>NUCLEOTIDE SEQUENCE</scope>
    <source>
        <strain evidence="1">PSN309</strain>
    </source>
</reference>
<gene>
    <name evidence="1" type="ORF">QBC35DRAFT_465772</name>
</gene>
<proteinExistence type="predicted"/>
<name>A0AAN6WPP6_9PEZI</name>
<dbReference type="Gene3D" id="2.60.20.10">
    <property type="entry name" value="Crystallins"/>
    <property type="match status" value="1"/>
</dbReference>
<accession>A0AAN6WPP6</accession>
<reference evidence="1" key="1">
    <citation type="journal article" date="2023" name="Mol. Phylogenet. Evol.">
        <title>Genome-scale phylogeny and comparative genomics of the fungal order Sordariales.</title>
        <authorList>
            <person name="Hensen N."/>
            <person name="Bonometti L."/>
            <person name="Westerberg I."/>
            <person name="Brannstrom I.O."/>
            <person name="Guillou S."/>
            <person name="Cros-Aarteil S."/>
            <person name="Calhoun S."/>
            <person name="Haridas S."/>
            <person name="Kuo A."/>
            <person name="Mondo S."/>
            <person name="Pangilinan J."/>
            <person name="Riley R."/>
            <person name="LaButti K."/>
            <person name="Andreopoulos B."/>
            <person name="Lipzen A."/>
            <person name="Chen C."/>
            <person name="Yan M."/>
            <person name="Daum C."/>
            <person name="Ng V."/>
            <person name="Clum A."/>
            <person name="Steindorff A."/>
            <person name="Ohm R.A."/>
            <person name="Martin F."/>
            <person name="Silar P."/>
            <person name="Natvig D.O."/>
            <person name="Lalanne C."/>
            <person name="Gautier V."/>
            <person name="Ament-Velasquez S.L."/>
            <person name="Kruys A."/>
            <person name="Hutchinson M.I."/>
            <person name="Powell A.J."/>
            <person name="Barry K."/>
            <person name="Miller A.N."/>
            <person name="Grigoriev I.V."/>
            <person name="Debuchy R."/>
            <person name="Gladieux P."/>
            <person name="Hiltunen Thoren M."/>
            <person name="Johannesson H."/>
        </authorList>
    </citation>
    <scope>NUCLEOTIDE SEQUENCE</scope>
    <source>
        <strain evidence="1">PSN309</strain>
    </source>
</reference>
<keyword evidence="2" id="KW-1185">Reference proteome</keyword>